<keyword evidence="5" id="KW-0378">Hydrolase</keyword>
<sequence>MARQLNRVREKPTQERLHELFHYDPLTGVFVWRVARGGVRAGSVAGGPDTCGYLQMRFCGTKSSCHRLAWLYVYGVLPDHELDHINGIKTDNRIENLRPATRANNMCNIGVRKNSKTGVKGVSWDAQHGKFRAQIMHGGKKHNIGRFDTAEAASAAYAQKARSLHGSFANSA</sequence>
<dbReference type="Gene3D" id="3.90.75.20">
    <property type="match status" value="1"/>
</dbReference>
<dbReference type="PROSITE" id="PS51032">
    <property type="entry name" value="AP2_ERF"/>
    <property type="match status" value="1"/>
</dbReference>
<keyword evidence="5" id="KW-0255">Endonuclease</keyword>
<reference evidence="5 6" key="1">
    <citation type="journal article" date="2014" name="Genome Announc.">
        <title>Draft Genome Sequences of a Phylogenetically Diverse Suite of Pseudomonas syringae Strains from Multiple Source Populations.</title>
        <authorList>
            <person name="Baltrus D.A."/>
            <person name="Yourstone S."/>
            <person name="Lind A."/>
            <person name="Guilbaud C."/>
            <person name="Sands D.C."/>
            <person name="Jones C.D."/>
            <person name="Morris C.E."/>
            <person name="Dangl J.L."/>
        </authorList>
    </citation>
    <scope>NUCLEOTIDE SEQUENCE [LARGE SCALE GENOMIC DNA]</scope>
    <source>
        <strain evidence="5 6">CC1524</strain>
    </source>
</reference>
<organism evidence="5 6">
    <name type="scientific">Pseudomonas asturiensis</name>
    <dbReference type="NCBI Taxonomy" id="1190415"/>
    <lineage>
        <taxon>Bacteria</taxon>
        <taxon>Pseudomonadati</taxon>
        <taxon>Pseudomonadota</taxon>
        <taxon>Gammaproteobacteria</taxon>
        <taxon>Pseudomonadales</taxon>
        <taxon>Pseudomonadaceae</taxon>
        <taxon>Pseudomonas</taxon>
    </lineage>
</organism>
<protein>
    <submittedName>
        <fullName evidence="5">HNH endonuclease</fullName>
    </submittedName>
</protein>
<evidence type="ECO:0000313" key="6">
    <source>
        <dbReference type="Proteomes" id="UP000464644"/>
    </source>
</evidence>
<dbReference type="SUPFAM" id="SSF54171">
    <property type="entry name" value="DNA-binding domain"/>
    <property type="match status" value="1"/>
</dbReference>
<dbReference type="InterPro" id="IPR003615">
    <property type="entry name" value="HNH_nuc"/>
</dbReference>
<name>A0ABX6HCL2_9PSED</name>
<evidence type="ECO:0000313" key="5">
    <source>
        <dbReference type="EMBL" id="QHF03322.1"/>
    </source>
</evidence>
<evidence type="ECO:0000259" key="4">
    <source>
        <dbReference type="PROSITE" id="PS51032"/>
    </source>
</evidence>
<evidence type="ECO:0000256" key="1">
    <source>
        <dbReference type="ARBA" id="ARBA00023015"/>
    </source>
</evidence>
<keyword evidence="2" id="KW-0238">DNA-binding</keyword>
<keyword evidence="5" id="KW-0540">Nuclease</keyword>
<dbReference type="Gene3D" id="3.30.730.10">
    <property type="entry name" value="AP2/ERF domain"/>
    <property type="match status" value="1"/>
</dbReference>
<dbReference type="Proteomes" id="UP000464644">
    <property type="component" value="Chromosome"/>
</dbReference>
<dbReference type="RefSeq" id="WP_050586927.1">
    <property type="nucleotide sequence ID" value="NZ_CP047265.1"/>
</dbReference>
<dbReference type="InterPro" id="IPR036955">
    <property type="entry name" value="AP2/ERF_dom_sf"/>
</dbReference>
<dbReference type="Pfam" id="PF13392">
    <property type="entry name" value="HNH_3"/>
    <property type="match status" value="1"/>
</dbReference>
<gene>
    <name evidence="5" type="ORF">N015_13260</name>
</gene>
<evidence type="ECO:0000256" key="3">
    <source>
        <dbReference type="ARBA" id="ARBA00023163"/>
    </source>
</evidence>
<dbReference type="InterPro" id="IPR001471">
    <property type="entry name" value="AP2/ERF_dom"/>
</dbReference>
<dbReference type="SUPFAM" id="SSF54060">
    <property type="entry name" value="His-Me finger endonucleases"/>
    <property type="match status" value="1"/>
</dbReference>
<dbReference type="InterPro" id="IPR016177">
    <property type="entry name" value="DNA-bd_dom_sf"/>
</dbReference>
<evidence type="ECO:0000256" key="2">
    <source>
        <dbReference type="ARBA" id="ARBA00023125"/>
    </source>
</evidence>
<keyword evidence="1" id="KW-0805">Transcription regulation</keyword>
<proteinExistence type="predicted"/>
<dbReference type="EMBL" id="CP047265">
    <property type="protein sequence ID" value="QHF03322.1"/>
    <property type="molecule type" value="Genomic_DNA"/>
</dbReference>
<dbReference type="GO" id="GO:0004519">
    <property type="term" value="F:endonuclease activity"/>
    <property type="evidence" value="ECO:0007669"/>
    <property type="project" value="UniProtKB-KW"/>
</dbReference>
<dbReference type="InterPro" id="IPR044925">
    <property type="entry name" value="His-Me_finger_sf"/>
</dbReference>
<feature type="domain" description="AP2/ERF" evidence="4">
    <location>
        <begin position="115"/>
        <end position="172"/>
    </location>
</feature>
<accession>A0ABX6HCL2</accession>
<keyword evidence="6" id="KW-1185">Reference proteome</keyword>
<keyword evidence="3" id="KW-0804">Transcription</keyword>